<feature type="region of interest" description="Disordered" evidence="1">
    <location>
        <begin position="1"/>
        <end position="57"/>
    </location>
</feature>
<dbReference type="Proteomes" id="UP001596084">
    <property type="component" value="Unassembled WGS sequence"/>
</dbReference>
<dbReference type="RefSeq" id="WP_157090213.1">
    <property type="nucleotide sequence ID" value="NZ_JBHSMX010000003.1"/>
</dbReference>
<name>A0ABW0Q575_9BURK</name>
<accession>A0ABW0Q575</accession>
<evidence type="ECO:0000256" key="1">
    <source>
        <dbReference type="SAM" id="MobiDB-lite"/>
    </source>
</evidence>
<feature type="compositionally biased region" description="Acidic residues" evidence="1">
    <location>
        <begin position="24"/>
        <end position="42"/>
    </location>
</feature>
<proteinExistence type="predicted"/>
<protein>
    <submittedName>
        <fullName evidence="2">Uncharacterized protein</fullName>
    </submittedName>
</protein>
<gene>
    <name evidence="2" type="ORF">ACFPP7_01360</name>
</gene>
<keyword evidence="3" id="KW-1185">Reference proteome</keyword>
<sequence>MAIIAKPALKTGRVGKGRPHSGPPEEDEDEEDGLELPVDPDEGAPLIPDDDRVVMPW</sequence>
<evidence type="ECO:0000313" key="3">
    <source>
        <dbReference type="Proteomes" id="UP001596084"/>
    </source>
</evidence>
<organism evidence="2 3">
    <name type="scientific">Polaromonas jejuensis</name>
    <dbReference type="NCBI Taxonomy" id="457502"/>
    <lineage>
        <taxon>Bacteria</taxon>
        <taxon>Pseudomonadati</taxon>
        <taxon>Pseudomonadota</taxon>
        <taxon>Betaproteobacteria</taxon>
        <taxon>Burkholderiales</taxon>
        <taxon>Comamonadaceae</taxon>
        <taxon>Polaromonas</taxon>
    </lineage>
</organism>
<evidence type="ECO:0000313" key="2">
    <source>
        <dbReference type="EMBL" id="MFC5519563.1"/>
    </source>
</evidence>
<comment type="caution">
    <text evidence="2">The sequence shown here is derived from an EMBL/GenBank/DDBJ whole genome shotgun (WGS) entry which is preliminary data.</text>
</comment>
<dbReference type="EMBL" id="JBHSMX010000003">
    <property type="protein sequence ID" value="MFC5519563.1"/>
    <property type="molecule type" value="Genomic_DNA"/>
</dbReference>
<reference evidence="3" key="1">
    <citation type="journal article" date="2019" name="Int. J. Syst. Evol. Microbiol.">
        <title>The Global Catalogue of Microorganisms (GCM) 10K type strain sequencing project: providing services to taxonomists for standard genome sequencing and annotation.</title>
        <authorList>
            <consortium name="The Broad Institute Genomics Platform"/>
            <consortium name="The Broad Institute Genome Sequencing Center for Infectious Disease"/>
            <person name="Wu L."/>
            <person name="Ma J."/>
        </authorList>
    </citation>
    <scope>NUCLEOTIDE SEQUENCE [LARGE SCALE GENOMIC DNA]</scope>
    <source>
        <strain evidence="3">CGMCC 4.7277</strain>
    </source>
</reference>